<proteinExistence type="predicted"/>
<dbReference type="AlphaFoldDB" id="A0A914E9P3"/>
<name>A0A914E9P3_9BILA</name>
<dbReference type="WBParaSite" id="ACRNAN_scaffold6649.g30341.t1">
    <property type="protein sequence ID" value="ACRNAN_scaffold6649.g30341.t1"/>
    <property type="gene ID" value="ACRNAN_scaffold6649.g30341"/>
</dbReference>
<sequence length="94" mass="10481">MAQRFQKYKPIFLALNAKKSKWMLLSPGTKIPNITLAIDGAEIEKADTVDLDRKIVCFKEHVTRITKKCKKAIGALCGHLAPSLKSCTRPQLSL</sequence>
<dbReference type="Proteomes" id="UP000887540">
    <property type="component" value="Unplaced"/>
</dbReference>
<keyword evidence="1" id="KW-1185">Reference proteome</keyword>
<evidence type="ECO:0000313" key="2">
    <source>
        <dbReference type="WBParaSite" id="ACRNAN_scaffold6649.g30341.t1"/>
    </source>
</evidence>
<reference evidence="2" key="1">
    <citation type="submission" date="2022-11" db="UniProtKB">
        <authorList>
            <consortium name="WormBaseParasite"/>
        </authorList>
    </citation>
    <scope>IDENTIFICATION</scope>
</reference>
<protein>
    <submittedName>
        <fullName evidence="2">Uncharacterized protein</fullName>
    </submittedName>
</protein>
<evidence type="ECO:0000313" key="1">
    <source>
        <dbReference type="Proteomes" id="UP000887540"/>
    </source>
</evidence>
<organism evidence="1 2">
    <name type="scientific">Acrobeloides nanus</name>
    <dbReference type="NCBI Taxonomy" id="290746"/>
    <lineage>
        <taxon>Eukaryota</taxon>
        <taxon>Metazoa</taxon>
        <taxon>Ecdysozoa</taxon>
        <taxon>Nematoda</taxon>
        <taxon>Chromadorea</taxon>
        <taxon>Rhabditida</taxon>
        <taxon>Tylenchina</taxon>
        <taxon>Cephalobomorpha</taxon>
        <taxon>Cephaloboidea</taxon>
        <taxon>Cephalobidae</taxon>
        <taxon>Acrobeloides</taxon>
    </lineage>
</organism>
<accession>A0A914E9P3</accession>